<evidence type="ECO:0000256" key="1">
    <source>
        <dbReference type="ARBA" id="ARBA00022741"/>
    </source>
</evidence>
<organism evidence="3 4">
    <name type="scientific">Meganyctiphanes norvegica</name>
    <name type="common">Northern krill</name>
    <name type="synonym">Thysanopoda norvegica</name>
    <dbReference type="NCBI Taxonomy" id="48144"/>
    <lineage>
        <taxon>Eukaryota</taxon>
        <taxon>Metazoa</taxon>
        <taxon>Ecdysozoa</taxon>
        <taxon>Arthropoda</taxon>
        <taxon>Crustacea</taxon>
        <taxon>Multicrustacea</taxon>
        <taxon>Malacostraca</taxon>
        <taxon>Eumalacostraca</taxon>
        <taxon>Eucarida</taxon>
        <taxon>Euphausiacea</taxon>
        <taxon>Euphausiidae</taxon>
        <taxon>Meganyctiphanes</taxon>
    </lineage>
</organism>
<gene>
    <name evidence="3" type="ORF">MNOR_LOCUS35176</name>
</gene>
<evidence type="ECO:0008006" key="5">
    <source>
        <dbReference type="Google" id="ProtNLM"/>
    </source>
</evidence>
<keyword evidence="2" id="KW-0342">GTP-binding</keyword>
<dbReference type="Pfam" id="PF00071">
    <property type="entry name" value="Ras"/>
    <property type="match status" value="1"/>
</dbReference>
<dbReference type="InterPro" id="IPR001806">
    <property type="entry name" value="Small_GTPase"/>
</dbReference>
<reference evidence="3 4" key="1">
    <citation type="submission" date="2024-05" db="EMBL/GenBank/DDBJ databases">
        <authorList>
            <person name="Wallberg A."/>
        </authorList>
    </citation>
    <scope>NUCLEOTIDE SEQUENCE [LARGE SCALE GENOMIC DNA]</scope>
</reference>
<name>A0AAV2SDB2_MEGNR</name>
<dbReference type="Gene3D" id="3.40.50.300">
    <property type="entry name" value="P-loop containing nucleotide triphosphate hydrolases"/>
    <property type="match status" value="1"/>
</dbReference>
<dbReference type="SUPFAM" id="SSF52540">
    <property type="entry name" value="P-loop containing nucleoside triphosphate hydrolases"/>
    <property type="match status" value="1"/>
</dbReference>
<keyword evidence="1" id="KW-0547">Nucleotide-binding</keyword>
<dbReference type="InterPro" id="IPR027417">
    <property type="entry name" value="P-loop_NTPase"/>
</dbReference>
<dbReference type="PANTHER" id="PTHR24073">
    <property type="entry name" value="DRAB5-RELATED"/>
    <property type="match status" value="1"/>
</dbReference>
<dbReference type="GO" id="GO:0005525">
    <property type="term" value="F:GTP binding"/>
    <property type="evidence" value="ECO:0007669"/>
    <property type="project" value="UniProtKB-KW"/>
</dbReference>
<accession>A0AAV2SDB2</accession>
<evidence type="ECO:0000313" key="4">
    <source>
        <dbReference type="Proteomes" id="UP001497623"/>
    </source>
</evidence>
<dbReference type="AlphaFoldDB" id="A0AAV2SDB2"/>
<proteinExistence type="predicted"/>
<keyword evidence="4" id="KW-1185">Reference proteome</keyword>
<feature type="non-terminal residue" evidence="3">
    <location>
        <position position="240"/>
    </location>
</feature>
<evidence type="ECO:0000313" key="3">
    <source>
        <dbReference type="EMBL" id="CAL4179462.1"/>
    </source>
</evidence>
<dbReference type="Proteomes" id="UP001497623">
    <property type="component" value="Unassembled WGS sequence"/>
</dbReference>
<evidence type="ECO:0000256" key="2">
    <source>
        <dbReference type="ARBA" id="ARBA00023134"/>
    </source>
</evidence>
<dbReference type="GO" id="GO:0003924">
    <property type="term" value="F:GTPase activity"/>
    <property type="evidence" value="ECO:0007669"/>
    <property type="project" value="InterPro"/>
</dbReference>
<protein>
    <recommendedName>
        <fullName evidence="5">Rab-like protein 3</fullName>
    </recommendedName>
</protein>
<sequence>MGSVGGGVGALGIMGPGGDGAEEVYMVLIVGMEGGVGRGGWRVGCADEVRLHEFHEGTPSQKPYFVELWDIGGNNSHKNARHVFYKGVHGIILVHDLTNRKSQLNLKGWLSEVLSREGGSSKSSSRGSLTEDFDVETFSGYSQIPVLVVGTKQDLIAEIRNTLPTRVRLSSIAEECRADEIYVNCEDIKSLSPGSSSSVKLSRFLDKVIEKLQSSLTRSDVPNVSYLERENSTLRRSNLT</sequence>
<comment type="caution">
    <text evidence="3">The sequence shown here is derived from an EMBL/GenBank/DDBJ whole genome shotgun (WGS) entry which is preliminary data.</text>
</comment>
<dbReference type="EMBL" id="CAXKWB010057436">
    <property type="protein sequence ID" value="CAL4179462.1"/>
    <property type="molecule type" value="Genomic_DNA"/>
</dbReference>